<dbReference type="EMBL" id="DRBS01000038">
    <property type="protein sequence ID" value="HDD43415.1"/>
    <property type="molecule type" value="Genomic_DNA"/>
</dbReference>
<protein>
    <submittedName>
        <fullName evidence="1">Uncharacterized protein</fullName>
    </submittedName>
</protein>
<proteinExistence type="predicted"/>
<sequence length="123" mass="14503">MEKDNVIHISDFNYEKAKNKIFDAFLHAENALDFFMKIKDIPNGYLSLLIQELVELLVVNVIDTEKENAFHAFIYTYECLKARRKLDLSEMHELIINTEKELVVTYLWSLMLELLDLGISFKE</sequence>
<dbReference type="AlphaFoldDB" id="A0A7C0U1P0"/>
<name>A0A7C0U1P0_DESA2</name>
<gene>
    <name evidence="1" type="ORF">ENG63_00935</name>
</gene>
<reference evidence="1" key="1">
    <citation type="journal article" date="2020" name="mSystems">
        <title>Genome- and Community-Level Interaction Insights into Carbon Utilization and Element Cycling Functions of Hydrothermarchaeota in Hydrothermal Sediment.</title>
        <authorList>
            <person name="Zhou Z."/>
            <person name="Liu Y."/>
            <person name="Xu W."/>
            <person name="Pan J."/>
            <person name="Luo Z.H."/>
            <person name="Li M."/>
        </authorList>
    </citation>
    <scope>NUCLEOTIDE SEQUENCE [LARGE SCALE GENOMIC DNA]</scope>
    <source>
        <strain evidence="1">HyVt-233</strain>
    </source>
</reference>
<accession>A0A7C0U1P0</accession>
<comment type="caution">
    <text evidence="1">The sequence shown here is derived from an EMBL/GenBank/DDBJ whole genome shotgun (WGS) entry which is preliminary data.</text>
</comment>
<evidence type="ECO:0000313" key="1">
    <source>
        <dbReference type="EMBL" id="HDD43415.1"/>
    </source>
</evidence>
<organism evidence="1">
    <name type="scientific">Desulfofervidus auxilii</name>
    <dbReference type="NCBI Taxonomy" id="1621989"/>
    <lineage>
        <taxon>Bacteria</taxon>
        <taxon>Pseudomonadati</taxon>
        <taxon>Thermodesulfobacteriota</taxon>
        <taxon>Candidatus Desulfofervidia</taxon>
        <taxon>Candidatus Desulfofervidales</taxon>
        <taxon>Candidatus Desulfofervidaceae</taxon>
        <taxon>Candidatus Desulfofervidus</taxon>
    </lineage>
</organism>
<dbReference type="Proteomes" id="UP000886289">
    <property type="component" value="Unassembled WGS sequence"/>
</dbReference>